<dbReference type="InterPro" id="IPR011006">
    <property type="entry name" value="CheY-like_superfamily"/>
</dbReference>
<dbReference type="PANTHER" id="PTHR44591">
    <property type="entry name" value="STRESS RESPONSE REGULATOR PROTEIN 1"/>
    <property type="match status" value="1"/>
</dbReference>
<organism evidence="4 5">
    <name type="scientific">Dictyobacter halimunensis</name>
    <dbReference type="NCBI Taxonomy" id="3026934"/>
    <lineage>
        <taxon>Bacteria</taxon>
        <taxon>Bacillati</taxon>
        <taxon>Chloroflexota</taxon>
        <taxon>Ktedonobacteria</taxon>
        <taxon>Ktedonobacterales</taxon>
        <taxon>Dictyobacteraceae</taxon>
        <taxon>Dictyobacter</taxon>
    </lineage>
</organism>
<evidence type="ECO:0000256" key="2">
    <source>
        <dbReference type="PROSITE-ProRule" id="PRU00169"/>
    </source>
</evidence>
<dbReference type="PROSITE" id="PS50110">
    <property type="entry name" value="RESPONSE_REGULATORY"/>
    <property type="match status" value="1"/>
</dbReference>
<dbReference type="SUPFAM" id="SSF52172">
    <property type="entry name" value="CheY-like"/>
    <property type="match status" value="1"/>
</dbReference>
<feature type="modified residue" description="4-aspartylphosphate" evidence="2">
    <location>
        <position position="68"/>
    </location>
</feature>
<gene>
    <name evidence="4" type="ORF">KDH_51840</name>
</gene>
<accession>A0ABQ6FXJ7</accession>
<comment type="caution">
    <text evidence="4">The sequence shown here is derived from an EMBL/GenBank/DDBJ whole genome shotgun (WGS) entry which is preliminary data.</text>
</comment>
<evidence type="ECO:0000256" key="1">
    <source>
        <dbReference type="ARBA" id="ARBA00022553"/>
    </source>
</evidence>
<evidence type="ECO:0000313" key="4">
    <source>
        <dbReference type="EMBL" id="GLV58351.1"/>
    </source>
</evidence>
<dbReference type="Gene3D" id="3.40.50.2300">
    <property type="match status" value="1"/>
</dbReference>
<reference evidence="4 5" key="1">
    <citation type="submission" date="2023-02" db="EMBL/GenBank/DDBJ databases">
        <title>Dictyobacter halimunensis sp. nov., a new member of the class Ktedonobacteria from forest soil in a geothermal area.</title>
        <authorList>
            <person name="Rachmania M.K."/>
            <person name="Ningsih F."/>
            <person name="Sakai Y."/>
            <person name="Yabe S."/>
            <person name="Yokota A."/>
            <person name="Sjamsuridzal W."/>
        </authorList>
    </citation>
    <scope>NUCLEOTIDE SEQUENCE [LARGE SCALE GENOMIC DNA]</scope>
    <source>
        <strain evidence="4 5">S3.2.2.5</strain>
    </source>
</reference>
<sequence length="132" mass="15112">MQNLKEFTIMKEYDIQDTILVVEDDDSIGSLLIDALEMETPYNAELVTDGFQALKSVREQKPCLIITDYRLPHMDGLELCDRMHAMPEINTIPVILMSAYPPINEAQKRNVLCLQKPFELDDLLDTIEKLLG</sequence>
<dbReference type="PANTHER" id="PTHR44591:SF3">
    <property type="entry name" value="RESPONSE REGULATORY DOMAIN-CONTAINING PROTEIN"/>
    <property type="match status" value="1"/>
</dbReference>
<dbReference type="EMBL" id="BSRI01000002">
    <property type="protein sequence ID" value="GLV58351.1"/>
    <property type="molecule type" value="Genomic_DNA"/>
</dbReference>
<evidence type="ECO:0000259" key="3">
    <source>
        <dbReference type="PROSITE" id="PS50110"/>
    </source>
</evidence>
<keyword evidence="5" id="KW-1185">Reference proteome</keyword>
<dbReference type="SMART" id="SM00448">
    <property type="entry name" value="REC"/>
    <property type="match status" value="1"/>
</dbReference>
<keyword evidence="1 2" id="KW-0597">Phosphoprotein</keyword>
<dbReference type="InterPro" id="IPR050595">
    <property type="entry name" value="Bact_response_regulator"/>
</dbReference>
<evidence type="ECO:0000313" key="5">
    <source>
        <dbReference type="Proteomes" id="UP001344906"/>
    </source>
</evidence>
<proteinExistence type="predicted"/>
<dbReference type="Proteomes" id="UP001344906">
    <property type="component" value="Unassembled WGS sequence"/>
</dbReference>
<dbReference type="Pfam" id="PF00072">
    <property type="entry name" value="Response_reg"/>
    <property type="match status" value="1"/>
</dbReference>
<protein>
    <recommendedName>
        <fullName evidence="3">Response regulatory domain-containing protein</fullName>
    </recommendedName>
</protein>
<name>A0ABQ6FXJ7_9CHLR</name>
<feature type="domain" description="Response regulatory" evidence="3">
    <location>
        <begin position="18"/>
        <end position="131"/>
    </location>
</feature>
<dbReference type="InterPro" id="IPR001789">
    <property type="entry name" value="Sig_transdc_resp-reg_receiver"/>
</dbReference>